<dbReference type="EMBL" id="DXBF01000009">
    <property type="protein sequence ID" value="HIZ61360.1"/>
    <property type="molecule type" value="Genomic_DNA"/>
</dbReference>
<comment type="caution">
    <text evidence="4">The sequence shown here is derived from an EMBL/GenBank/DDBJ whole genome shotgun (WGS) entry which is preliminary data.</text>
</comment>
<accession>A0A9D2FJ33</accession>
<feature type="compositionally biased region" description="Pro residues" evidence="1">
    <location>
        <begin position="515"/>
        <end position="529"/>
    </location>
</feature>
<reference evidence="4" key="1">
    <citation type="journal article" date="2021" name="PeerJ">
        <title>Extensive microbial diversity within the chicken gut microbiome revealed by metagenomics and culture.</title>
        <authorList>
            <person name="Gilroy R."/>
            <person name="Ravi A."/>
            <person name="Getino M."/>
            <person name="Pursley I."/>
            <person name="Horton D.L."/>
            <person name="Alikhan N.F."/>
            <person name="Baker D."/>
            <person name="Gharbi K."/>
            <person name="Hall N."/>
            <person name="Watson M."/>
            <person name="Adriaenssens E.M."/>
            <person name="Foster-Nyarko E."/>
            <person name="Jarju S."/>
            <person name="Secka A."/>
            <person name="Antonio M."/>
            <person name="Oren A."/>
            <person name="Chaudhuri R.R."/>
            <person name="La Ragione R."/>
            <person name="Hildebrand F."/>
            <person name="Pallen M.J."/>
        </authorList>
    </citation>
    <scope>NUCLEOTIDE SEQUENCE</scope>
    <source>
        <strain evidence="4">CHK188-11489</strain>
    </source>
</reference>
<dbReference type="InterPro" id="IPR036514">
    <property type="entry name" value="SGNH_hydro_sf"/>
</dbReference>
<protein>
    <recommendedName>
        <fullName evidence="6">SGNH hydrolase-type esterase domain-containing protein</fullName>
    </recommendedName>
</protein>
<feature type="compositionally biased region" description="Basic and acidic residues" evidence="1">
    <location>
        <begin position="242"/>
        <end position="255"/>
    </location>
</feature>
<feature type="region of interest" description="Disordered" evidence="1">
    <location>
        <begin position="242"/>
        <end position="273"/>
    </location>
</feature>
<organism evidence="4 5">
    <name type="scientific">Candidatus Gemmiger avistercoris</name>
    <dbReference type="NCBI Taxonomy" id="2838606"/>
    <lineage>
        <taxon>Bacteria</taxon>
        <taxon>Bacillati</taxon>
        <taxon>Bacillota</taxon>
        <taxon>Clostridia</taxon>
        <taxon>Eubacteriales</taxon>
        <taxon>Gemmiger</taxon>
    </lineage>
</organism>
<dbReference type="InterPro" id="IPR044060">
    <property type="entry name" value="Bacterial_rp_domain"/>
</dbReference>
<reference evidence="4" key="2">
    <citation type="submission" date="2021-04" db="EMBL/GenBank/DDBJ databases">
        <authorList>
            <person name="Gilroy R."/>
        </authorList>
    </citation>
    <scope>NUCLEOTIDE SEQUENCE</scope>
    <source>
        <strain evidence="4">CHK188-11489</strain>
    </source>
</reference>
<evidence type="ECO:0008006" key="6">
    <source>
        <dbReference type="Google" id="ProtNLM"/>
    </source>
</evidence>
<dbReference type="InterPro" id="IPR013830">
    <property type="entry name" value="SGNH_hydro"/>
</dbReference>
<dbReference type="Proteomes" id="UP000824105">
    <property type="component" value="Unassembled WGS sequence"/>
</dbReference>
<evidence type="ECO:0000313" key="5">
    <source>
        <dbReference type="Proteomes" id="UP000824105"/>
    </source>
</evidence>
<feature type="region of interest" description="Disordered" evidence="1">
    <location>
        <begin position="513"/>
        <end position="537"/>
    </location>
</feature>
<feature type="compositionally biased region" description="Low complexity" evidence="1">
    <location>
        <begin position="257"/>
        <end position="273"/>
    </location>
</feature>
<dbReference type="Gene3D" id="2.60.40.1080">
    <property type="match status" value="1"/>
</dbReference>
<dbReference type="Gene3D" id="3.40.50.1110">
    <property type="entry name" value="SGNH hydrolase"/>
    <property type="match status" value="1"/>
</dbReference>
<proteinExistence type="predicted"/>
<name>A0A9D2FJ33_9FIRM</name>
<evidence type="ECO:0000259" key="3">
    <source>
        <dbReference type="Pfam" id="PF18998"/>
    </source>
</evidence>
<feature type="domain" description="Bacterial repeat" evidence="3">
    <location>
        <begin position="302"/>
        <end position="351"/>
    </location>
</feature>
<evidence type="ECO:0000259" key="2">
    <source>
        <dbReference type="Pfam" id="PF13472"/>
    </source>
</evidence>
<dbReference type="Pfam" id="PF18998">
    <property type="entry name" value="Flg_new_2"/>
    <property type="match status" value="1"/>
</dbReference>
<evidence type="ECO:0000256" key="1">
    <source>
        <dbReference type="SAM" id="MobiDB-lite"/>
    </source>
</evidence>
<dbReference type="SUPFAM" id="SSF52266">
    <property type="entry name" value="SGNH hydrolase"/>
    <property type="match status" value="1"/>
</dbReference>
<dbReference type="Pfam" id="PF13472">
    <property type="entry name" value="Lipase_GDSL_2"/>
    <property type="match status" value="1"/>
</dbReference>
<sequence length="537" mass="57170">MLALCVLAVVLSVVVAWILPQHLNFSTDAYDPNQYPLDTSLGAILGDSSADDSYITQSLFVGDRSVVALQKDSRVTLDQYAGTDDLKISNFLRESCVAFADDSNTYTIPQAIAKMKPRRVYVMIGSNDVDGSVSVDAFISDYKQALQNIKNSYSYCDVIACAIPPVLQDSENAAQTQTIIDQFNQAIAAACEDMGYKYLNSTEILKGSNGYAEASYVDSSANTFNAAGANAFLEYVKSHAYQTEDTRPDTEDIPRRAAQASGSSATPTPTATPELLTASYTVEDSSKGSLTGNGKTGASSLDIQAASGEQVSVTAVPADGYTFYRWSDGVTDATRYDVLTKDISVTAMFNDARVELTLDRSDTTMKKGESISINATVKLGDRNYDNSNVQWAVNDELQMNGGTFTFTPSEAGSYVVRAGIEINGTFSSAQITVTVESDPTAISVSGTGTITAGGSTTLTANVQNQSGDVTWSCDETSWTATGNQVTFTANQEGTYHLRAKNNGAEAVFVLTVSPRPTPTPTPAPTPTPTSTPTSEDD</sequence>
<gene>
    <name evidence="4" type="ORF">H9724_01135</name>
</gene>
<feature type="domain" description="SGNH hydrolase-type esterase" evidence="2">
    <location>
        <begin position="111"/>
        <end position="220"/>
    </location>
</feature>
<evidence type="ECO:0000313" key="4">
    <source>
        <dbReference type="EMBL" id="HIZ61360.1"/>
    </source>
</evidence>
<dbReference type="AlphaFoldDB" id="A0A9D2FJ33"/>